<name>A0A371ARE5_9FIRM</name>
<accession>A0A371ARE5</accession>
<feature type="transmembrane region" description="Helical" evidence="1">
    <location>
        <begin position="177"/>
        <end position="193"/>
    </location>
</feature>
<feature type="transmembrane region" description="Helical" evidence="1">
    <location>
        <begin position="401"/>
        <end position="421"/>
    </location>
</feature>
<proteinExistence type="predicted"/>
<dbReference type="EMBL" id="QRCT01000050">
    <property type="protein sequence ID" value="RDU22102.1"/>
    <property type="molecule type" value="Genomic_DNA"/>
</dbReference>
<gene>
    <name evidence="2" type="ORF">DWV06_16365</name>
</gene>
<organism evidence="2 3">
    <name type="scientific">Anaerosacchariphilus polymeriproducens</name>
    <dbReference type="NCBI Taxonomy" id="1812858"/>
    <lineage>
        <taxon>Bacteria</taxon>
        <taxon>Bacillati</taxon>
        <taxon>Bacillota</taxon>
        <taxon>Clostridia</taxon>
        <taxon>Lachnospirales</taxon>
        <taxon>Lachnospiraceae</taxon>
        <taxon>Anaerosacchariphilus</taxon>
    </lineage>
</organism>
<feature type="transmembrane region" description="Helical" evidence="1">
    <location>
        <begin position="257"/>
        <end position="277"/>
    </location>
</feature>
<keyword evidence="1" id="KW-0812">Transmembrane</keyword>
<dbReference type="RefSeq" id="WP_115483273.1">
    <property type="nucleotide sequence ID" value="NZ_QRCT01000050.1"/>
</dbReference>
<feature type="transmembrane region" description="Helical" evidence="1">
    <location>
        <begin position="205"/>
        <end position="221"/>
    </location>
</feature>
<keyword evidence="1" id="KW-0472">Membrane</keyword>
<feature type="transmembrane region" description="Helical" evidence="1">
    <location>
        <begin position="430"/>
        <end position="448"/>
    </location>
</feature>
<dbReference type="PANTHER" id="PTHR37422:SF13">
    <property type="entry name" value="LIPOPOLYSACCHARIDE BIOSYNTHESIS PROTEIN PA4999-RELATED"/>
    <property type="match status" value="1"/>
</dbReference>
<protein>
    <recommendedName>
        <fullName evidence="4">O-antigen ligase domain-containing protein</fullName>
    </recommendedName>
</protein>
<dbReference type="AlphaFoldDB" id="A0A371ARE5"/>
<dbReference type="InterPro" id="IPR051533">
    <property type="entry name" value="WaaL-like"/>
</dbReference>
<feature type="transmembrane region" description="Helical" evidence="1">
    <location>
        <begin position="111"/>
        <end position="128"/>
    </location>
</feature>
<dbReference type="Proteomes" id="UP000255036">
    <property type="component" value="Unassembled WGS sequence"/>
</dbReference>
<keyword evidence="3" id="KW-1185">Reference proteome</keyword>
<evidence type="ECO:0000313" key="3">
    <source>
        <dbReference type="Proteomes" id="UP000255036"/>
    </source>
</evidence>
<dbReference type="OrthoDB" id="2067413at2"/>
<sequence>MELLQRGYIIILSPFIPISNKLNKTVKKICIILCVAIISLIGCIYSVVGHDDINHKYAMAYGSVLFLILIFISLPSQLKIVRWRLSYGILWILFCSYLILSDFLVKKQEPYLGWLLLIGFTMFFFVMHNYQDKEFIWQGIFGGIKLFYFLSLIFSILFRTYDPAYRYMGPFNNPNKLGMFLIIVVVIFLYEIDQYFQGSISYKKLLLSLAGLSSCVYLLLIAKARTSLIACLIPILIWFIFRVVQRVFCLNKEMGKRLFILTGSSILMFIFICFTLQKAFQIMPQVVDHPIKFKNDTFEKRDSFIGMNTVVYAKDKEEQNLVQDKEQFVAKTKEENILSNFFREIQNIPGMYSITSGRIGCYRLYSTKLNKFGHEKQNIKSIDGIRFGHAHNNLIQIGYDYGIPAMILYFLLTVYLGILLLRRMYLEKTSISVFCFLFFVGFFLGTISEMMLVPFQYITVFGFWLLCGEGLYAREPEYSGKC</sequence>
<evidence type="ECO:0008006" key="4">
    <source>
        <dbReference type="Google" id="ProtNLM"/>
    </source>
</evidence>
<feature type="transmembrane region" description="Helical" evidence="1">
    <location>
        <begin position="29"/>
        <end position="48"/>
    </location>
</feature>
<keyword evidence="1" id="KW-1133">Transmembrane helix</keyword>
<feature type="transmembrane region" description="Helical" evidence="1">
    <location>
        <begin position="60"/>
        <end position="78"/>
    </location>
</feature>
<evidence type="ECO:0000256" key="1">
    <source>
        <dbReference type="SAM" id="Phobius"/>
    </source>
</evidence>
<evidence type="ECO:0000313" key="2">
    <source>
        <dbReference type="EMBL" id="RDU22102.1"/>
    </source>
</evidence>
<feature type="transmembrane region" description="Helical" evidence="1">
    <location>
        <begin position="135"/>
        <end position="157"/>
    </location>
</feature>
<reference evidence="2 3" key="1">
    <citation type="submission" date="2018-07" db="EMBL/GenBank/DDBJ databases">
        <title>Anaerosacharophilus polymeroproducens gen. nov. sp. nov., an anaerobic bacterium isolated from salt field.</title>
        <authorList>
            <person name="Kim W."/>
            <person name="Yang S.-H."/>
            <person name="Oh J."/>
            <person name="Lee J.-H."/>
            <person name="Kwon K.K."/>
        </authorList>
    </citation>
    <scope>NUCLEOTIDE SEQUENCE [LARGE SCALE GENOMIC DNA]</scope>
    <source>
        <strain evidence="2 3">MCWD5</strain>
    </source>
</reference>
<dbReference type="PANTHER" id="PTHR37422">
    <property type="entry name" value="TEICHURONIC ACID BIOSYNTHESIS PROTEIN TUAE"/>
    <property type="match status" value="1"/>
</dbReference>
<feature type="transmembrane region" description="Helical" evidence="1">
    <location>
        <begin position="227"/>
        <end position="245"/>
    </location>
</feature>
<comment type="caution">
    <text evidence="2">The sequence shown here is derived from an EMBL/GenBank/DDBJ whole genome shotgun (WGS) entry which is preliminary data.</text>
</comment>
<feature type="transmembrane region" description="Helical" evidence="1">
    <location>
        <begin position="85"/>
        <end position="105"/>
    </location>
</feature>